<dbReference type="RefSeq" id="WP_284191022.1">
    <property type="nucleotide sequence ID" value="NZ_BSPW01000020.1"/>
</dbReference>
<evidence type="ECO:0000313" key="4">
    <source>
        <dbReference type="Proteomes" id="UP001157138"/>
    </source>
</evidence>
<evidence type="ECO:0000256" key="2">
    <source>
        <dbReference type="SAM" id="Phobius"/>
    </source>
</evidence>
<sequence length="215" mass="24728">MNPIWQPLEKKFNSLNQREKLLLMICGLVVITLTMSAWVVEPLIKSNQDLEHQVMLTSQNLQRLEADILVVTAKLKKDPDENLNKEFKNLLTESQRLSEQLALMMEQFISPSEMAQLLEEVLTKTQGLRLVLLESLTPEPIMAVDNQNQTGYFVHPVKIELTGSYFSILNYLNTLESMPVNYYWSSFHYTVDSYPNARVVLQVYTLGTRLEFIGG</sequence>
<evidence type="ECO:0000256" key="1">
    <source>
        <dbReference type="SAM" id="Coils"/>
    </source>
</evidence>
<dbReference type="Gene3D" id="3.30.70.60">
    <property type="match status" value="1"/>
</dbReference>
<keyword evidence="4" id="KW-1185">Reference proteome</keyword>
<keyword evidence="2" id="KW-0812">Transmembrane</keyword>
<evidence type="ECO:0000313" key="3">
    <source>
        <dbReference type="EMBL" id="GLT17106.1"/>
    </source>
</evidence>
<keyword evidence="2" id="KW-1133">Transmembrane helix</keyword>
<dbReference type="Pfam" id="PF04612">
    <property type="entry name" value="T2SSM"/>
    <property type="match status" value="1"/>
</dbReference>
<proteinExistence type="predicted"/>
<reference evidence="4" key="1">
    <citation type="journal article" date="2019" name="Int. J. Syst. Evol. Microbiol.">
        <title>The Global Catalogue of Microorganisms (GCM) 10K type strain sequencing project: providing services to taxonomists for standard genome sequencing and annotation.</title>
        <authorList>
            <consortium name="The Broad Institute Genomics Platform"/>
            <consortium name="The Broad Institute Genome Sequencing Center for Infectious Disease"/>
            <person name="Wu L."/>
            <person name="Ma J."/>
        </authorList>
    </citation>
    <scope>NUCLEOTIDE SEQUENCE [LARGE SCALE GENOMIC DNA]</scope>
    <source>
        <strain evidence="4">NBRC 108723</strain>
    </source>
</reference>
<comment type="caution">
    <text evidence="3">The sequence shown here is derived from an EMBL/GenBank/DDBJ whole genome shotgun (WGS) entry which is preliminary data.</text>
</comment>
<protein>
    <submittedName>
        <fullName evidence="3">MSHA biogenesis protein MshJ</fullName>
    </submittedName>
</protein>
<keyword evidence="1" id="KW-0175">Coiled coil</keyword>
<dbReference type="EMBL" id="BSPW01000020">
    <property type="protein sequence ID" value="GLT17106.1"/>
    <property type="molecule type" value="Genomic_DNA"/>
</dbReference>
<keyword evidence="2" id="KW-0472">Membrane</keyword>
<feature type="coiled-coil region" evidence="1">
    <location>
        <begin position="47"/>
        <end position="107"/>
    </location>
</feature>
<organism evidence="3 4">
    <name type="scientific">Vibrio zhanjiangensis</name>
    <dbReference type="NCBI Taxonomy" id="1046128"/>
    <lineage>
        <taxon>Bacteria</taxon>
        <taxon>Pseudomonadati</taxon>
        <taxon>Pseudomonadota</taxon>
        <taxon>Gammaproteobacteria</taxon>
        <taxon>Vibrionales</taxon>
        <taxon>Vibrionaceae</taxon>
        <taxon>Vibrio</taxon>
    </lineage>
</organism>
<dbReference type="InterPro" id="IPR007690">
    <property type="entry name" value="T2SS_GspM"/>
</dbReference>
<gene>
    <name evidence="3" type="ORF">GCM10007938_08830</name>
</gene>
<accession>A0ABQ6EVJ9</accession>
<dbReference type="InterPro" id="IPR014717">
    <property type="entry name" value="Transl_elong_EF1B/ribsomal_bS6"/>
</dbReference>
<name>A0ABQ6EVJ9_9VIBR</name>
<feature type="transmembrane region" description="Helical" evidence="2">
    <location>
        <begin position="21"/>
        <end position="40"/>
    </location>
</feature>
<dbReference type="Proteomes" id="UP001157138">
    <property type="component" value="Unassembled WGS sequence"/>
</dbReference>